<sequence length="182" mass="19656">MEAAKIYDQALQLWGAEAVVAIALCEAAELTAAIIKNEFQGRDDLSVMEKVVDVSIMSEQLGLICSPATALLLPEGATPTLLLTKAMSIFAQPDLSNSASLQEALRSLRGACDILWPGRESTEDFQQMKEDKLGRLYQKVCAETNRQALGIAEQSTTSENHSGVAFTENLDTLPLQLQKTGA</sequence>
<organism evidence="1 2">
    <name type="scientific">Leptolyngbya subtilissima DQ-A4</name>
    <dbReference type="NCBI Taxonomy" id="2933933"/>
    <lineage>
        <taxon>Bacteria</taxon>
        <taxon>Bacillati</taxon>
        <taxon>Cyanobacteriota</taxon>
        <taxon>Cyanophyceae</taxon>
        <taxon>Leptolyngbyales</taxon>
        <taxon>Leptolyngbyaceae</taxon>
        <taxon>Leptolyngbya group</taxon>
        <taxon>Leptolyngbya</taxon>
    </lineage>
</organism>
<reference evidence="1 2" key="1">
    <citation type="submission" date="2022-04" db="EMBL/GenBank/DDBJ databases">
        <title>Positive selection, recombination, and allopatry shape intraspecific diversity of widespread and dominant cyanobacteria.</title>
        <authorList>
            <person name="Wei J."/>
            <person name="Shu W."/>
            <person name="Hu C."/>
        </authorList>
    </citation>
    <scope>NUCLEOTIDE SEQUENCE [LARGE SCALE GENOMIC DNA]</scope>
    <source>
        <strain evidence="1 2">DQ-A4</strain>
    </source>
</reference>
<comment type="caution">
    <text evidence="1">The sequence shown here is derived from an EMBL/GenBank/DDBJ whole genome shotgun (WGS) entry which is preliminary data.</text>
</comment>
<evidence type="ECO:0000313" key="2">
    <source>
        <dbReference type="Proteomes" id="UP001482513"/>
    </source>
</evidence>
<dbReference type="EMBL" id="JAMPKX010000019">
    <property type="protein sequence ID" value="MEP0950066.1"/>
    <property type="molecule type" value="Genomic_DNA"/>
</dbReference>
<dbReference type="RefSeq" id="WP_190707596.1">
    <property type="nucleotide sequence ID" value="NZ_JAMPKX010000019.1"/>
</dbReference>
<protein>
    <submittedName>
        <fullName evidence="1">Uncharacterized protein</fullName>
    </submittedName>
</protein>
<evidence type="ECO:0000313" key="1">
    <source>
        <dbReference type="EMBL" id="MEP0950066.1"/>
    </source>
</evidence>
<gene>
    <name evidence="1" type="ORF">NC992_24550</name>
</gene>
<accession>A0ABV0KBA3</accession>
<proteinExistence type="predicted"/>
<name>A0ABV0KBA3_9CYAN</name>
<keyword evidence="2" id="KW-1185">Reference proteome</keyword>
<dbReference type="Proteomes" id="UP001482513">
    <property type="component" value="Unassembled WGS sequence"/>
</dbReference>